<sequence length="328" mass="36322">MTTVRLPVTLDRGRLPQLFAELDAARDHPEVSVDFAPMRFSLPTGMLALGSKLREWVQYRKERNFSSSALGINNARQAHSYLMHMGFFHFIGLEAGNEVGEARGSRSYVPITRISRPEVDVGQRGVEEWYAAIEAEARKVAGVLAGFDDSQPLRAYSYSIREVIRNVFEHSQAAECYICGQRWNNGQVEIAILDEGIGIARTLSEAHGIASHAQALQLAIRPGISRTSNYSAQQNVYDNSGFGLYVMSELGANFGWFVLGSGDALLYGYQRQREVSAASFRGTFFGMRFLNTPADTRSVLNDIIAAGEEDARQAGIRMRASGRSRIVL</sequence>
<dbReference type="SUPFAM" id="SSF55874">
    <property type="entry name" value="ATPase domain of HSP90 chaperone/DNA topoisomerase II/histidine kinase"/>
    <property type="match status" value="1"/>
</dbReference>
<dbReference type="Proteomes" id="UP000256710">
    <property type="component" value="Unassembled WGS sequence"/>
</dbReference>
<name>A0ABY1V154_9BURK</name>
<comment type="caution">
    <text evidence="1">The sequence shown here is derived from an EMBL/GenBank/DDBJ whole genome shotgun (WGS) entry which is preliminary data.</text>
</comment>
<dbReference type="Gene3D" id="3.30.565.10">
    <property type="entry name" value="Histidine kinase-like ATPase, C-terminal domain"/>
    <property type="match status" value="1"/>
</dbReference>
<dbReference type="InterPro" id="IPR036890">
    <property type="entry name" value="HATPase_C_sf"/>
</dbReference>
<reference evidence="1 2" key="1">
    <citation type="submission" date="2018-01" db="EMBL/GenBank/DDBJ databases">
        <authorList>
            <person name="Clerissi C."/>
        </authorList>
    </citation>
    <scope>NUCLEOTIDE SEQUENCE [LARGE SCALE GENOMIC DNA]</scope>
    <source>
        <strain evidence="1">Cupriavidus taiwanensis STM 6082</strain>
    </source>
</reference>
<organism evidence="1 2">
    <name type="scientific">Cupriavidus neocaledonicus</name>
    <dbReference type="NCBI Taxonomy" id="1040979"/>
    <lineage>
        <taxon>Bacteria</taxon>
        <taxon>Pseudomonadati</taxon>
        <taxon>Pseudomonadota</taxon>
        <taxon>Betaproteobacteria</taxon>
        <taxon>Burkholderiales</taxon>
        <taxon>Burkholderiaceae</taxon>
        <taxon>Cupriavidus</taxon>
    </lineage>
</organism>
<proteinExistence type="predicted"/>
<evidence type="ECO:0000313" key="1">
    <source>
        <dbReference type="EMBL" id="SOZ36218.1"/>
    </source>
</evidence>
<keyword evidence="2" id="KW-1185">Reference proteome</keyword>
<dbReference type="EMBL" id="OFTC01000019">
    <property type="protein sequence ID" value="SOZ36218.1"/>
    <property type="molecule type" value="Genomic_DNA"/>
</dbReference>
<gene>
    <name evidence="1" type="ORF">CBM2605_A260057</name>
</gene>
<protein>
    <submittedName>
        <fullName evidence="1">ATP-binding region, ATPase-like protein</fullName>
    </submittedName>
</protein>
<accession>A0ABY1V154</accession>
<evidence type="ECO:0000313" key="2">
    <source>
        <dbReference type="Proteomes" id="UP000256710"/>
    </source>
</evidence>